<evidence type="ECO:0000256" key="1">
    <source>
        <dbReference type="ARBA" id="ARBA00022801"/>
    </source>
</evidence>
<dbReference type="EMBL" id="WUBL01000172">
    <property type="protein sequence ID" value="KAF2963969.1"/>
    <property type="molecule type" value="Genomic_DNA"/>
</dbReference>
<dbReference type="Proteomes" id="UP000481858">
    <property type="component" value="Unassembled WGS sequence"/>
</dbReference>
<dbReference type="AlphaFoldDB" id="A0A7C8IHQ2"/>
<proteinExistence type="predicted"/>
<evidence type="ECO:0000259" key="2">
    <source>
        <dbReference type="Pfam" id="PF07859"/>
    </source>
</evidence>
<protein>
    <recommendedName>
        <fullName evidence="2">Alpha/beta hydrolase fold-3 domain-containing protein</fullName>
    </recommendedName>
</protein>
<dbReference type="InterPro" id="IPR029058">
    <property type="entry name" value="AB_hydrolase_fold"/>
</dbReference>
<dbReference type="Pfam" id="PF07859">
    <property type="entry name" value="Abhydrolase_3"/>
    <property type="match status" value="1"/>
</dbReference>
<dbReference type="Gene3D" id="3.40.50.1820">
    <property type="entry name" value="alpha/beta hydrolase"/>
    <property type="match status" value="1"/>
</dbReference>
<dbReference type="PANTHER" id="PTHR48081">
    <property type="entry name" value="AB HYDROLASE SUPERFAMILY PROTEIN C4A8.06C"/>
    <property type="match status" value="1"/>
</dbReference>
<accession>A0A7C8IHQ2</accession>
<keyword evidence="1" id="KW-0378">Hydrolase</keyword>
<dbReference type="InterPro" id="IPR013094">
    <property type="entry name" value="AB_hydrolase_3"/>
</dbReference>
<comment type="caution">
    <text evidence="3">The sequence shown here is derived from an EMBL/GenBank/DDBJ whole genome shotgun (WGS) entry which is preliminary data.</text>
</comment>
<evidence type="ECO:0000313" key="3">
    <source>
        <dbReference type="EMBL" id="KAF2963969.1"/>
    </source>
</evidence>
<dbReference type="OrthoDB" id="433474at2759"/>
<evidence type="ECO:0000313" key="4">
    <source>
        <dbReference type="Proteomes" id="UP000481858"/>
    </source>
</evidence>
<dbReference type="PANTHER" id="PTHR48081:SF8">
    <property type="entry name" value="ALPHA_BETA HYDROLASE FOLD-3 DOMAIN-CONTAINING PROTEIN-RELATED"/>
    <property type="match status" value="1"/>
</dbReference>
<organism evidence="3 4">
    <name type="scientific">Xylaria multiplex</name>
    <dbReference type="NCBI Taxonomy" id="323545"/>
    <lineage>
        <taxon>Eukaryota</taxon>
        <taxon>Fungi</taxon>
        <taxon>Dikarya</taxon>
        <taxon>Ascomycota</taxon>
        <taxon>Pezizomycotina</taxon>
        <taxon>Sordariomycetes</taxon>
        <taxon>Xylariomycetidae</taxon>
        <taxon>Xylariales</taxon>
        <taxon>Xylariaceae</taxon>
        <taxon>Xylaria</taxon>
    </lineage>
</organism>
<dbReference type="SUPFAM" id="SSF53474">
    <property type="entry name" value="alpha/beta-Hydrolases"/>
    <property type="match status" value="1"/>
</dbReference>
<dbReference type="InParanoid" id="A0A7C8IHQ2"/>
<sequence>MTSSSTTSASPAASLRLPPYDPELIAIEDTQHRPIPSNLDELLQLRREEPPHDEKIYNDPELMIEEILVSGADGQTPAIVLRRKSQSLTSKPRPGILFFHGGGRVMGNVYVGLAAVSDFVKELDAVVVSVGYRLSPDVPGIAAVEDCYCSLVWMSENLGTFNVDPARFIVAGASAGAGLAAGALLMSRDRKGPKVAAQLLVCPMLDDRFTSLSSRQFENGRGFYTIWGRYAWKCVLGKDAEGDSVSYYVAPGRAEDLSGLPPAYIDAGSGEPFRDEDIAYATKLWECGVQADLHIWGGGCHGFDLFFPTEIGLQAIQTRNAWLRRVLKEKK</sequence>
<dbReference type="GO" id="GO:0016787">
    <property type="term" value="F:hydrolase activity"/>
    <property type="evidence" value="ECO:0007669"/>
    <property type="project" value="UniProtKB-KW"/>
</dbReference>
<reference evidence="3 4" key="1">
    <citation type="submission" date="2019-12" db="EMBL/GenBank/DDBJ databases">
        <title>Draft genome sequence of the ascomycete Xylaria multiplex DSM 110363.</title>
        <authorList>
            <person name="Buettner E."/>
            <person name="Kellner H."/>
        </authorList>
    </citation>
    <scope>NUCLEOTIDE SEQUENCE [LARGE SCALE GENOMIC DNA]</scope>
    <source>
        <strain evidence="3 4">DSM 110363</strain>
    </source>
</reference>
<feature type="domain" description="Alpha/beta hydrolase fold-3" evidence="2">
    <location>
        <begin position="96"/>
        <end position="303"/>
    </location>
</feature>
<gene>
    <name evidence="3" type="ORF">GQX73_g9603</name>
</gene>
<keyword evidence="4" id="KW-1185">Reference proteome</keyword>
<name>A0A7C8IHQ2_9PEZI</name>
<dbReference type="InterPro" id="IPR050300">
    <property type="entry name" value="GDXG_lipolytic_enzyme"/>
</dbReference>